<evidence type="ECO:0000313" key="2">
    <source>
        <dbReference type="Proteomes" id="UP000623678"/>
    </source>
</evidence>
<protein>
    <recommendedName>
        <fullName evidence="3">RNA polymerase sigma factor 70 region 4 type 2 domain-containing protein</fullName>
    </recommendedName>
</protein>
<dbReference type="SUPFAM" id="SSF88659">
    <property type="entry name" value="Sigma3 and sigma4 domains of RNA polymerase sigma factors"/>
    <property type="match status" value="1"/>
</dbReference>
<name>A0A926ETC1_9FIRM</name>
<gene>
    <name evidence="1" type="ORF">H8705_11660</name>
</gene>
<dbReference type="AlphaFoldDB" id="A0A926ETC1"/>
<comment type="caution">
    <text evidence="1">The sequence shown here is derived from an EMBL/GenBank/DDBJ whole genome shotgun (WGS) entry which is preliminary data.</text>
</comment>
<accession>A0A926ETC1</accession>
<reference evidence="1" key="1">
    <citation type="submission" date="2020-08" db="EMBL/GenBank/DDBJ databases">
        <title>Genome public.</title>
        <authorList>
            <person name="Liu C."/>
            <person name="Sun Q."/>
        </authorList>
    </citation>
    <scope>NUCLEOTIDE SEQUENCE</scope>
    <source>
        <strain evidence="1">NSJ-64</strain>
    </source>
</reference>
<organism evidence="1 2">
    <name type="scientific">Youxingia wuxianensis</name>
    <dbReference type="NCBI Taxonomy" id="2763678"/>
    <lineage>
        <taxon>Bacteria</taxon>
        <taxon>Bacillati</taxon>
        <taxon>Bacillota</taxon>
        <taxon>Clostridia</taxon>
        <taxon>Eubacteriales</taxon>
        <taxon>Oscillospiraceae</taxon>
        <taxon>Youxingia</taxon>
    </lineage>
</organism>
<dbReference type="EMBL" id="JACRTD010000009">
    <property type="protein sequence ID" value="MBC8586237.1"/>
    <property type="molecule type" value="Genomic_DNA"/>
</dbReference>
<dbReference type="Proteomes" id="UP000623678">
    <property type="component" value="Unassembled WGS sequence"/>
</dbReference>
<evidence type="ECO:0000313" key="1">
    <source>
        <dbReference type="EMBL" id="MBC8586237.1"/>
    </source>
</evidence>
<sequence length="89" mass="10331">MSFTELEDVLPDNNIAAGVENAEIGKLISEFLNHEKPASRAVFIRKYWFFDSISDIAARYSFAESKVKNMLYHSRNKLREYLKKEGIEV</sequence>
<evidence type="ECO:0008006" key="3">
    <source>
        <dbReference type="Google" id="ProtNLM"/>
    </source>
</evidence>
<dbReference type="InterPro" id="IPR013324">
    <property type="entry name" value="RNA_pol_sigma_r3/r4-like"/>
</dbReference>
<dbReference type="InterPro" id="IPR036388">
    <property type="entry name" value="WH-like_DNA-bd_sf"/>
</dbReference>
<proteinExistence type="predicted"/>
<dbReference type="Gene3D" id="1.10.10.10">
    <property type="entry name" value="Winged helix-like DNA-binding domain superfamily/Winged helix DNA-binding domain"/>
    <property type="match status" value="1"/>
</dbReference>
<keyword evidence="2" id="KW-1185">Reference proteome</keyword>